<evidence type="ECO:0000256" key="4">
    <source>
        <dbReference type="ARBA" id="ARBA00022741"/>
    </source>
</evidence>
<feature type="binding site" evidence="12">
    <location>
        <begin position="298"/>
        <end position="301"/>
    </location>
    <ligand>
        <name>NAD(+)</name>
        <dbReference type="ChEBI" id="CHEBI:57540"/>
    </ligand>
</feature>
<comment type="similarity">
    <text evidence="1 9">Belongs to the AlaDH/PNT family.</text>
</comment>
<dbReference type="OrthoDB" id="9804592at2"/>
<dbReference type="SUPFAM" id="SSF51735">
    <property type="entry name" value="NAD(P)-binding Rossmann-fold domains"/>
    <property type="match status" value="1"/>
</dbReference>
<dbReference type="InterPro" id="IPR008141">
    <property type="entry name" value="Ala_DH"/>
</dbReference>
<dbReference type="Proteomes" id="UP000001784">
    <property type="component" value="Chromosome"/>
</dbReference>
<feature type="binding site" evidence="12">
    <location>
        <position position="198"/>
    </location>
    <ligand>
        <name>NAD(+)</name>
        <dbReference type="ChEBI" id="CHEBI:57540"/>
    </ligand>
</feature>
<reference evidence="15 16" key="1">
    <citation type="submission" date="2006-10" db="EMBL/GenBank/DDBJ databases">
        <title>Complete sequence of Syntrophobacter fumaroxidans MPOB.</title>
        <authorList>
            <consortium name="US DOE Joint Genome Institute"/>
            <person name="Copeland A."/>
            <person name="Lucas S."/>
            <person name="Lapidus A."/>
            <person name="Barry K."/>
            <person name="Detter J.C."/>
            <person name="Glavina del Rio T."/>
            <person name="Hammon N."/>
            <person name="Israni S."/>
            <person name="Pitluck S."/>
            <person name="Goltsman E.G."/>
            <person name="Martinez M."/>
            <person name="Schmutz J."/>
            <person name="Larimer F."/>
            <person name="Land M."/>
            <person name="Hauser L."/>
            <person name="Kyrpides N."/>
            <person name="Kim E."/>
            <person name="Boone D.R."/>
            <person name="Brockman F."/>
            <person name="Culley D."/>
            <person name="Ferry J."/>
            <person name="Gunsalus R."/>
            <person name="McInerney M.J."/>
            <person name="Morrison M."/>
            <person name="Plugge C."/>
            <person name="Rohlin L."/>
            <person name="Scholten J."/>
            <person name="Sieber J."/>
            <person name="Stams A.J.M."/>
            <person name="Worm P."/>
            <person name="Henstra A.M."/>
            <person name="Richardson P."/>
        </authorList>
    </citation>
    <scope>NUCLEOTIDE SEQUENCE [LARGE SCALE GENOMIC DNA]</scope>
    <source>
        <strain evidence="16">DSM 10017 / MPOB</strain>
    </source>
</reference>
<dbReference type="EC" id="1.4.1.1" evidence="3 9"/>
<dbReference type="Pfam" id="PF05222">
    <property type="entry name" value="AlaDh_PNT_N"/>
    <property type="match status" value="1"/>
</dbReference>
<proteinExistence type="inferred from homology"/>
<dbReference type="RefSeq" id="WP_011699904.1">
    <property type="nucleotide sequence ID" value="NC_008554.1"/>
</dbReference>
<dbReference type="SUPFAM" id="SSF52283">
    <property type="entry name" value="Formate/glycerate dehydrogenase catalytic domain-like"/>
    <property type="match status" value="1"/>
</dbReference>
<feature type="binding site" evidence="11">
    <location>
        <position position="75"/>
    </location>
    <ligand>
        <name>substrate</name>
    </ligand>
</feature>
<dbReference type="PANTHER" id="PTHR42795:SF1">
    <property type="entry name" value="ALANINE DEHYDROGENASE"/>
    <property type="match status" value="1"/>
</dbReference>
<evidence type="ECO:0000256" key="3">
    <source>
        <dbReference type="ARBA" id="ARBA00012897"/>
    </source>
</evidence>
<feature type="domain" description="Alanine dehydrogenase/pyridine nucleotide transhydrogenase NAD(H)-binding" evidence="13">
    <location>
        <begin position="149"/>
        <end position="297"/>
    </location>
</feature>
<evidence type="ECO:0000256" key="10">
    <source>
        <dbReference type="PIRSR" id="PIRSR000183-1"/>
    </source>
</evidence>
<evidence type="ECO:0000256" key="7">
    <source>
        <dbReference type="ARBA" id="ARBA00050811"/>
    </source>
</evidence>
<dbReference type="EMBL" id="CP000478">
    <property type="protein sequence ID" value="ABK18779.1"/>
    <property type="molecule type" value="Genomic_DNA"/>
</dbReference>
<dbReference type="PIRSF" id="PIRSF000183">
    <property type="entry name" value="Alanine_dh"/>
    <property type="match status" value="1"/>
</dbReference>
<dbReference type="InterPro" id="IPR008143">
    <property type="entry name" value="Ala_DH/PNT_CS2"/>
</dbReference>
<dbReference type="AlphaFoldDB" id="A0LMX7"/>
<dbReference type="FunCoup" id="A0LMX7">
    <property type="interactions" value="284"/>
</dbReference>
<dbReference type="FunFam" id="3.40.50.720:FF:000049">
    <property type="entry name" value="Alanine dehydrogenase"/>
    <property type="match status" value="1"/>
</dbReference>
<dbReference type="GO" id="GO:0042853">
    <property type="term" value="P:L-alanine catabolic process"/>
    <property type="evidence" value="ECO:0007669"/>
    <property type="project" value="InterPro"/>
</dbReference>
<dbReference type="eggNOG" id="COG0686">
    <property type="taxonomic scope" value="Bacteria"/>
</dbReference>
<keyword evidence="16" id="KW-1185">Reference proteome</keyword>
<feature type="binding site" evidence="12">
    <location>
        <begin position="267"/>
        <end position="270"/>
    </location>
    <ligand>
        <name>NAD(+)</name>
        <dbReference type="ChEBI" id="CHEBI:57540"/>
    </ligand>
</feature>
<dbReference type="NCBIfam" id="TIGR00518">
    <property type="entry name" value="alaDH"/>
    <property type="match status" value="1"/>
</dbReference>
<evidence type="ECO:0000256" key="6">
    <source>
        <dbReference type="ARBA" id="ARBA00023027"/>
    </source>
</evidence>
<evidence type="ECO:0000256" key="8">
    <source>
        <dbReference type="ARBA" id="ARBA00060602"/>
    </source>
</evidence>
<dbReference type="GO" id="GO:0000286">
    <property type="term" value="F:alanine dehydrogenase activity"/>
    <property type="evidence" value="ECO:0007669"/>
    <property type="project" value="UniProtKB-UniRule"/>
</dbReference>
<dbReference type="PROSITE" id="PS00837">
    <property type="entry name" value="ALADH_PNT_2"/>
    <property type="match status" value="1"/>
</dbReference>
<evidence type="ECO:0000256" key="12">
    <source>
        <dbReference type="PIRSR" id="PIRSR000183-3"/>
    </source>
</evidence>
<keyword evidence="6 9" id="KW-0520">NAD</keyword>
<comment type="subunit">
    <text evidence="2">Homohexamer.</text>
</comment>
<dbReference type="Pfam" id="PF01262">
    <property type="entry name" value="AlaDh_PNT_C"/>
    <property type="match status" value="1"/>
</dbReference>
<feature type="binding site" evidence="12">
    <location>
        <position position="134"/>
    </location>
    <ligand>
        <name>NAD(+)</name>
        <dbReference type="ChEBI" id="CHEBI:57540"/>
    </ligand>
</feature>
<dbReference type="GO" id="GO:0000166">
    <property type="term" value="F:nucleotide binding"/>
    <property type="evidence" value="ECO:0007669"/>
    <property type="project" value="UniProtKB-KW"/>
</dbReference>
<dbReference type="InterPro" id="IPR036291">
    <property type="entry name" value="NAD(P)-bd_dom_sf"/>
</dbReference>
<evidence type="ECO:0000256" key="11">
    <source>
        <dbReference type="PIRSR" id="PIRSR000183-2"/>
    </source>
</evidence>
<evidence type="ECO:0000313" key="16">
    <source>
        <dbReference type="Proteomes" id="UP000001784"/>
    </source>
</evidence>
<evidence type="ECO:0000256" key="9">
    <source>
        <dbReference type="PIRNR" id="PIRNR000183"/>
    </source>
</evidence>
<dbReference type="Gene3D" id="3.40.50.720">
    <property type="entry name" value="NAD(P)-binding Rossmann-like Domain"/>
    <property type="match status" value="2"/>
</dbReference>
<feature type="binding site" evidence="11">
    <location>
        <position position="15"/>
    </location>
    <ligand>
        <name>substrate</name>
    </ligand>
</feature>
<dbReference type="PANTHER" id="PTHR42795">
    <property type="entry name" value="ALANINE DEHYDROGENASE"/>
    <property type="match status" value="1"/>
</dbReference>
<feature type="active site" description="Proton donor/acceptor" evidence="10">
    <location>
        <position position="96"/>
    </location>
</feature>
<accession>A0LMX7</accession>
<feature type="active site" description="Proton donor/acceptor" evidence="10">
    <location>
        <position position="270"/>
    </location>
</feature>
<sequence>MKIGCPKEIKNHEYRVGLTPAAVKAYCEAGHEVYMQKDAGAGSGIADAEYVSAGARVLPTAEEVWKSCEMIVKVKEPLPVEYDLLQRDQLVYTYFHFAADERLTRACLEKGIIALAYETVQEADGSLPLLKPMSEIAGRMAPLMGAFYMGRIHGGRGLLPTGVPGVKPGNVLILGGGTVGRNAAHVAAGLGARVTILDINLDTLGRLSDIMPPNVATVFSDSHTIDFHIEDADIVIGAVLVPGAKAPKLITRETLKLLKPGCVFVDVAIDQGGCSVTSRPTTHAEPIYVLENIVHYCVANMPGAYARTSTFALNNRTIKYGLKLAGETLEKACARNLALKRGLNLYKGAITFQPVAEAFGLEKFYKPVDEVLG</sequence>
<feature type="domain" description="Alanine dehydrogenase/pyridine nucleotide transhydrogenase N-terminal" evidence="14">
    <location>
        <begin position="4"/>
        <end position="137"/>
    </location>
</feature>
<evidence type="ECO:0000259" key="14">
    <source>
        <dbReference type="SMART" id="SM01003"/>
    </source>
</evidence>
<dbReference type="KEGG" id="sfu:Sfum_3106"/>
<dbReference type="SMART" id="SM01003">
    <property type="entry name" value="AlaDh_PNT_N"/>
    <property type="match status" value="1"/>
</dbReference>
<keyword evidence="4 12" id="KW-0547">Nucleotide-binding</keyword>
<evidence type="ECO:0000256" key="1">
    <source>
        <dbReference type="ARBA" id="ARBA00005689"/>
    </source>
</evidence>
<dbReference type="CDD" id="cd05305">
    <property type="entry name" value="L-AlaDH"/>
    <property type="match status" value="1"/>
</dbReference>
<feature type="binding site" evidence="12">
    <location>
        <position position="279"/>
    </location>
    <ligand>
        <name>NAD(+)</name>
        <dbReference type="ChEBI" id="CHEBI:57540"/>
    </ligand>
</feature>
<gene>
    <name evidence="15" type="ordered locus">Sfum_3106</name>
</gene>
<dbReference type="SMART" id="SM01002">
    <property type="entry name" value="AlaDh_PNT_C"/>
    <property type="match status" value="1"/>
</dbReference>
<protein>
    <recommendedName>
        <fullName evidence="3 9">Alanine dehydrogenase</fullName>
        <ecNumber evidence="3 9">1.4.1.1</ecNumber>
    </recommendedName>
</protein>
<dbReference type="InterPro" id="IPR007698">
    <property type="entry name" value="AlaDH/PNT_NAD(H)-bd"/>
</dbReference>
<feature type="binding site" evidence="12">
    <location>
        <begin position="239"/>
        <end position="240"/>
    </location>
    <ligand>
        <name>NAD(+)</name>
        <dbReference type="ChEBI" id="CHEBI:57540"/>
    </ligand>
</feature>
<evidence type="ECO:0000256" key="2">
    <source>
        <dbReference type="ARBA" id="ARBA00011643"/>
    </source>
</evidence>
<dbReference type="InParanoid" id="A0LMX7"/>
<evidence type="ECO:0000256" key="5">
    <source>
        <dbReference type="ARBA" id="ARBA00023002"/>
    </source>
</evidence>
<feature type="binding site" evidence="12">
    <location>
        <position position="220"/>
    </location>
    <ligand>
        <name>NAD(+)</name>
        <dbReference type="ChEBI" id="CHEBI:57540"/>
    </ligand>
</feature>
<comment type="pathway">
    <text evidence="8">Organosulfur degradation; alkanesulfonate degradation.</text>
</comment>
<comment type="catalytic activity">
    <reaction evidence="7">
        <text>L-alanine + NAD(+) + H2O = pyruvate + NH4(+) + NADH + H(+)</text>
        <dbReference type="Rhea" id="RHEA:18405"/>
        <dbReference type="ChEBI" id="CHEBI:15361"/>
        <dbReference type="ChEBI" id="CHEBI:15377"/>
        <dbReference type="ChEBI" id="CHEBI:15378"/>
        <dbReference type="ChEBI" id="CHEBI:28938"/>
        <dbReference type="ChEBI" id="CHEBI:57540"/>
        <dbReference type="ChEBI" id="CHEBI:57945"/>
        <dbReference type="ChEBI" id="CHEBI:57972"/>
        <dbReference type="EC" id="1.4.1.1"/>
    </reaction>
    <physiologicalReaction direction="left-to-right" evidence="7">
        <dbReference type="Rhea" id="RHEA:18406"/>
    </physiologicalReaction>
</comment>
<dbReference type="GO" id="GO:0005886">
    <property type="term" value="C:plasma membrane"/>
    <property type="evidence" value="ECO:0007669"/>
    <property type="project" value="TreeGrafter"/>
</dbReference>
<evidence type="ECO:0000259" key="13">
    <source>
        <dbReference type="SMART" id="SM01002"/>
    </source>
</evidence>
<name>A0LMX7_SYNFM</name>
<dbReference type="HOGENOM" id="CLU_003376_3_0_7"/>
<dbReference type="InterPro" id="IPR007886">
    <property type="entry name" value="AlaDH/PNT_N"/>
</dbReference>
<organism evidence="15 16">
    <name type="scientific">Syntrophobacter fumaroxidans (strain DSM 10017 / MPOB)</name>
    <dbReference type="NCBI Taxonomy" id="335543"/>
    <lineage>
        <taxon>Bacteria</taxon>
        <taxon>Pseudomonadati</taxon>
        <taxon>Thermodesulfobacteriota</taxon>
        <taxon>Syntrophobacteria</taxon>
        <taxon>Syntrophobacterales</taxon>
        <taxon>Syntrophobacteraceae</taxon>
        <taxon>Syntrophobacter</taxon>
    </lineage>
</organism>
<evidence type="ECO:0000313" key="15">
    <source>
        <dbReference type="EMBL" id="ABK18779.1"/>
    </source>
</evidence>
<keyword evidence="5 9" id="KW-0560">Oxidoreductase</keyword>
<dbReference type="STRING" id="335543.Sfum_3106"/>